<reference evidence="2 3" key="1">
    <citation type="submission" date="2019-03" db="EMBL/GenBank/DDBJ databases">
        <title>Genomic Encyclopedia of Type Strains, Phase IV (KMG-IV): sequencing the most valuable type-strain genomes for metagenomic binning, comparative biology and taxonomic classification.</title>
        <authorList>
            <person name="Goeker M."/>
        </authorList>
    </citation>
    <scope>NUCLEOTIDE SEQUENCE [LARGE SCALE GENOMIC DNA]</scope>
    <source>
        <strain evidence="2 3">DSM 1709</strain>
    </source>
</reference>
<dbReference type="EMBL" id="SLXD01000002">
    <property type="protein sequence ID" value="TCP04640.1"/>
    <property type="molecule type" value="Genomic_DNA"/>
</dbReference>
<dbReference type="GeneID" id="99684814"/>
<dbReference type="RefSeq" id="WP_165908402.1">
    <property type="nucleotide sequence ID" value="NZ_CP181386.1"/>
</dbReference>
<feature type="region of interest" description="Disordered" evidence="1">
    <location>
        <begin position="17"/>
        <end position="36"/>
    </location>
</feature>
<evidence type="ECO:0000313" key="3">
    <source>
        <dbReference type="Proteomes" id="UP000295106"/>
    </source>
</evidence>
<gene>
    <name evidence="2" type="ORF">EV684_102401</name>
</gene>
<organism evidence="2 3">
    <name type="scientific">Rubrivivax gelatinosus</name>
    <name type="common">Rhodocyclus gelatinosus</name>
    <name type="synonym">Rhodopseudomonas gelatinosa</name>
    <dbReference type="NCBI Taxonomy" id="28068"/>
    <lineage>
        <taxon>Bacteria</taxon>
        <taxon>Pseudomonadati</taxon>
        <taxon>Pseudomonadota</taxon>
        <taxon>Betaproteobacteria</taxon>
        <taxon>Burkholderiales</taxon>
        <taxon>Sphaerotilaceae</taxon>
        <taxon>Rubrivivax</taxon>
    </lineage>
</organism>
<evidence type="ECO:0000313" key="2">
    <source>
        <dbReference type="EMBL" id="TCP04640.1"/>
    </source>
</evidence>
<evidence type="ECO:0000256" key="1">
    <source>
        <dbReference type="SAM" id="MobiDB-lite"/>
    </source>
</evidence>
<accession>A0A4R2MDF1</accession>
<sequence length="55" mass="6300">MHEDRDAWLDDVRRWYYGGTPPAGEQPPGPTPLDAAWARRGEPACEPAHERKETR</sequence>
<dbReference type="AlphaFoldDB" id="A0A4R2MDF1"/>
<comment type="caution">
    <text evidence="2">The sequence shown here is derived from an EMBL/GenBank/DDBJ whole genome shotgun (WGS) entry which is preliminary data.</text>
</comment>
<dbReference type="Proteomes" id="UP000295106">
    <property type="component" value="Unassembled WGS sequence"/>
</dbReference>
<proteinExistence type="predicted"/>
<name>A0A4R2MDF1_RUBGE</name>
<protein>
    <submittedName>
        <fullName evidence="2">Uncharacterized protein</fullName>
    </submittedName>
</protein>